<feature type="domain" description="ZipA C-terminal FtsZ-binding" evidence="11">
    <location>
        <begin position="161"/>
        <end position="291"/>
    </location>
</feature>
<proteinExistence type="inferred from homology"/>
<dbReference type="SUPFAM" id="SSF64383">
    <property type="entry name" value="Cell-division protein ZipA, C-terminal domain"/>
    <property type="match status" value="1"/>
</dbReference>
<feature type="transmembrane region" description="Helical" evidence="8">
    <location>
        <begin position="6"/>
        <end position="25"/>
    </location>
</feature>
<evidence type="ECO:0000256" key="10">
    <source>
        <dbReference type="SAM" id="MobiDB-lite"/>
    </source>
</evidence>
<feature type="compositionally biased region" description="Acidic residues" evidence="10">
    <location>
        <begin position="98"/>
        <end position="107"/>
    </location>
</feature>
<keyword evidence="2 8" id="KW-0997">Cell inner membrane</keyword>
<protein>
    <recommendedName>
        <fullName evidence="8 9">Cell division protein ZipA</fullName>
    </recommendedName>
</protein>
<dbReference type="EMBL" id="JBIHSN010000002">
    <property type="protein sequence ID" value="MFH0264782.1"/>
    <property type="molecule type" value="Genomic_DNA"/>
</dbReference>
<evidence type="ECO:0000256" key="7">
    <source>
        <dbReference type="ARBA" id="ARBA00023306"/>
    </source>
</evidence>
<evidence type="ECO:0000256" key="8">
    <source>
        <dbReference type="HAMAP-Rule" id="MF_00509"/>
    </source>
</evidence>
<evidence type="ECO:0000256" key="6">
    <source>
        <dbReference type="ARBA" id="ARBA00023136"/>
    </source>
</evidence>
<evidence type="ECO:0000256" key="4">
    <source>
        <dbReference type="ARBA" id="ARBA00022692"/>
    </source>
</evidence>
<comment type="caution">
    <text evidence="12">The sequence shown here is derived from an EMBL/GenBank/DDBJ whole genome shotgun (WGS) entry which is preliminary data.</text>
</comment>
<keyword evidence="13" id="KW-1185">Reference proteome</keyword>
<dbReference type="InterPro" id="IPR036765">
    <property type="entry name" value="ZipA_FtsZ-bd_C_sf"/>
</dbReference>
<sequence>MQELRLVLIIVGGLAIAGLLVHGIWTSKKEGKAKFADKPLNKMEPKVDTPLADDVDEGIVSDATPVKERKEPAFHVDESEEEIDPLFGRSDVSFAATDDSEVAEAENEVTLTADEPVAKKTQVHQSMSGSEVAPDGISTGPTSNPRNVEKPEAQKPSSKNEMEVIIFHVHAAGSSEFVGTQLFDSMQQHGLHYGAMDIFHCHADISGTGKVLFSVANMMNPGTLAHDDPATFSTKGISFFMTLPCFGDADQNFKLMLRTAQQIADDLGANVLDDKRNLMTPNRLSAYRQQIRDYVARNADAE</sequence>
<comment type="subunit">
    <text evidence="8">Interacts with FtsZ via their C-terminal domains.</text>
</comment>
<reference evidence="12 13" key="1">
    <citation type="submission" date="2024-10" db="EMBL/GenBank/DDBJ databases">
        <authorList>
            <person name="Yibar A."/>
            <person name="Saticioglu I.B."/>
            <person name="Duman M."/>
            <person name="Ajmi N."/>
            <person name="Gurler F."/>
            <person name="Ay H."/>
            <person name="Onuk E."/>
            <person name="Guler S."/>
            <person name="Romalde J.L."/>
        </authorList>
    </citation>
    <scope>NUCLEOTIDE SEQUENCE [LARGE SCALE GENOMIC DNA]</scope>
    <source>
        <strain evidence="12 13">14-MA-B</strain>
    </source>
</reference>
<keyword evidence="3 8" id="KW-0132">Cell division</keyword>
<evidence type="ECO:0000259" key="11">
    <source>
        <dbReference type="SMART" id="SM00771"/>
    </source>
</evidence>
<keyword evidence="1 8" id="KW-1003">Cell membrane</keyword>
<dbReference type="Pfam" id="PF04354">
    <property type="entry name" value="ZipA_C"/>
    <property type="match status" value="1"/>
</dbReference>
<keyword evidence="6 8" id="KW-0472">Membrane</keyword>
<feature type="region of interest" description="Disordered" evidence="10">
    <location>
        <begin position="68"/>
        <end position="159"/>
    </location>
</feature>
<evidence type="ECO:0000256" key="9">
    <source>
        <dbReference type="RuleBase" id="RU003612"/>
    </source>
</evidence>
<dbReference type="PANTHER" id="PTHR38685:SF1">
    <property type="entry name" value="CELL DIVISION PROTEIN ZIPA"/>
    <property type="match status" value="1"/>
</dbReference>
<name>A0ABW7IT19_9VIBR</name>
<accession>A0ABW7IT19</accession>
<dbReference type="GO" id="GO:0051301">
    <property type="term" value="P:cell division"/>
    <property type="evidence" value="ECO:0007669"/>
    <property type="project" value="UniProtKB-KW"/>
</dbReference>
<evidence type="ECO:0000313" key="13">
    <source>
        <dbReference type="Proteomes" id="UP001607151"/>
    </source>
</evidence>
<dbReference type="Gene3D" id="3.30.1400.10">
    <property type="entry name" value="ZipA, C-terminal FtsZ-binding domain"/>
    <property type="match status" value="1"/>
</dbReference>
<feature type="compositionally biased region" description="Basic and acidic residues" evidence="10">
    <location>
        <begin position="147"/>
        <end position="159"/>
    </location>
</feature>
<dbReference type="NCBIfam" id="TIGR02205">
    <property type="entry name" value="septum_zipA"/>
    <property type="match status" value="1"/>
</dbReference>
<evidence type="ECO:0000256" key="3">
    <source>
        <dbReference type="ARBA" id="ARBA00022618"/>
    </source>
</evidence>
<dbReference type="PANTHER" id="PTHR38685">
    <property type="entry name" value="CELL DIVISION PROTEIN ZIPA"/>
    <property type="match status" value="1"/>
</dbReference>
<keyword evidence="5 8" id="KW-1133">Transmembrane helix</keyword>
<dbReference type="Proteomes" id="UP001607151">
    <property type="component" value="Unassembled WGS sequence"/>
</dbReference>
<comment type="function">
    <text evidence="8 9">Essential cell division protein that stabilizes the FtsZ protofilaments by cross-linking them and that serves as a cytoplasmic membrane anchor for the Z ring. Also required for the recruitment to the septal ring of downstream cell division proteins.</text>
</comment>
<comment type="similarity">
    <text evidence="8 9">Belongs to the ZipA family.</text>
</comment>
<dbReference type="RefSeq" id="WP_394607341.1">
    <property type="nucleotide sequence ID" value="NZ_JBIHSN010000002.1"/>
</dbReference>
<evidence type="ECO:0000256" key="1">
    <source>
        <dbReference type="ARBA" id="ARBA00022475"/>
    </source>
</evidence>
<dbReference type="HAMAP" id="MF_00509">
    <property type="entry name" value="ZipA"/>
    <property type="match status" value="1"/>
</dbReference>
<evidence type="ECO:0000256" key="2">
    <source>
        <dbReference type="ARBA" id="ARBA00022519"/>
    </source>
</evidence>
<feature type="compositionally biased region" description="Basic and acidic residues" evidence="10">
    <location>
        <begin position="68"/>
        <end position="77"/>
    </location>
</feature>
<evidence type="ECO:0000313" key="12">
    <source>
        <dbReference type="EMBL" id="MFH0264782.1"/>
    </source>
</evidence>
<dbReference type="SMART" id="SM00771">
    <property type="entry name" value="ZipA_C"/>
    <property type="match status" value="1"/>
</dbReference>
<organism evidence="12 13">
    <name type="scientific">Vibrio rumoiensis</name>
    <dbReference type="NCBI Taxonomy" id="76258"/>
    <lineage>
        <taxon>Bacteria</taxon>
        <taxon>Pseudomonadati</taxon>
        <taxon>Pseudomonadota</taxon>
        <taxon>Gammaproteobacteria</taxon>
        <taxon>Vibrionales</taxon>
        <taxon>Vibrionaceae</taxon>
        <taxon>Vibrio</taxon>
    </lineage>
</organism>
<evidence type="ECO:0000256" key="5">
    <source>
        <dbReference type="ARBA" id="ARBA00022989"/>
    </source>
</evidence>
<comment type="subcellular location">
    <subcellularLocation>
        <location evidence="8">Cell inner membrane</location>
        <topology evidence="8">Single-pass type I membrane protein</topology>
    </subcellularLocation>
    <text evidence="8">Localizes to the Z ring in an FtsZ-dependent manner.</text>
</comment>
<gene>
    <name evidence="8 12" type="primary">zipA</name>
    <name evidence="12" type="ORF">ACGRQ9_04625</name>
</gene>
<keyword evidence="4 8" id="KW-0812">Transmembrane</keyword>
<dbReference type="InterPro" id="IPR007449">
    <property type="entry name" value="ZipA_FtsZ-bd_C"/>
</dbReference>
<keyword evidence="7 8" id="KW-0131">Cell cycle</keyword>
<dbReference type="InterPro" id="IPR011919">
    <property type="entry name" value="Cell_div_ZipA"/>
</dbReference>